<evidence type="ECO:0000313" key="1">
    <source>
        <dbReference type="EMBL" id="MBV3386161.1"/>
    </source>
</evidence>
<proteinExistence type="predicted"/>
<name>A0AAW4MXP2_9BACT</name>
<gene>
    <name evidence="1" type="ORF">KSW82_00145</name>
</gene>
<protein>
    <submittedName>
        <fullName evidence="1">Uncharacterized protein</fullName>
    </submittedName>
</protein>
<sequence length="116" mass="13147">MERQIFFAEKPQPMDWGKKKIVPLNINEEPYIEDGKKKTGYRADLVKKVDEPLTVDNIVLAATNEEFGEDAQKRIMLKFAKQGDAEVEKYKAFVAEVTQAALAAGYVYATEDDKSE</sequence>
<dbReference type="RefSeq" id="WP_203038844.1">
    <property type="nucleotide sequence ID" value="NZ_JAHOEI010000001.1"/>
</dbReference>
<comment type="caution">
    <text evidence="1">The sequence shown here is derived from an EMBL/GenBank/DDBJ whole genome shotgun (WGS) entry which is preliminary data.</text>
</comment>
<organism evidence="1 2">
    <name type="scientific">Segatella copri</name>
    <dbReference type="NCBI Taxonomy" id="165179"/>
    <lineage>
        <taxon>Bacteria</taxon>
        <taxon>Pseudomonadati</taxon>
        <taxon>Bacteroidota</taxon>
        <taxon>Bacteroidia</taxon>
        <taxon>Bacteroidales</taxon>
        <taxon>Prevotellaceae</taxon>
        <taxon>Segatella</taxon>
    </lineage>
</organism>
<reference evidence="1" key="1">
    <citation type="submission" date="2021-06" db="EMBL/GenBank/DDBJ databases">
        <title>Collection of gut derived symbiotic bacterial strains cultured from healthy donors.</title>
        <authorList>
            <person name="Lin H."/>
            <person name="Littmann E."/>
            <person name="Pamer E.G."/>
        </authorList>
    </citation>
    <scope>NUCLEOTIDE SEQUENCE</scope>
    <source>
        <strain evidence="1">MSK.21.74</strain>
    </source>
</reference>
<dbReference type="AlphaFoldDB" id="A0AAW4MXP2"/>
<dbReference type="EMBL" id="JAHOEI010000001">
    <property type="protein sequence ID" value="MBV3386161.1"/>
    <property type="molecule type" value="Genomic_DNA"/>
</dbReference>
<evidence type="ECO:0000313" key="2">
    <source>
        <dbReference type="Proteomes" id="UP001196765"/>
    </source>
</evidence>
<dbReference type="Proteomes" id="UP001196765">
    <property type="component" value="Unassembled WGS sequence"/>
</dbReference>
<accession>A0AAW4MXP2</accession>